<dbReference type="PANTHER" id="PTHR43007">
    <property type="entry name" value="2-PHOSPHO-L-LACTATE TRANSFERASE"/>
    <property type="match status" value="1"/>
</dbReference>
<dbReference type="HAMAP" id="MF_01257">
    <property type="entry name" value="CofD"/>
    <property type="match status" value="1"/>
</dbReference>
<sequence>MLAVLSGGTGTPKLLQGLVRLVKQEELSIIVNTGEDVEISGLFVSPDIDTVMYTLAGIVNEETWYGVRGDTFEEHERLRREGKPELLRIGDRDREVKRRRTELLKEGRTLSEVTRILCRDFHVLANVMPMSDDRVRTLIYTEAGPMGFHEFWVARRAKDRVTSVAFEGAASARPAPGVLETIEKSDAIIIGPSNPVTSIGPIVAIKEIRLALQRAREKVIAVSPVVGGSPVSGPAGILMKGLGYEASPLGVAKIYHDFIGGLVIDDRDRSIAPEIEKLNIRAFTTNLMMPDLPSRVNLARTVLTLAGIRPT</sequence>
<dbReference type="CDD" id="cd07186">
    <property type="entry name" value="CofD_like"/>
    <property type="match status" value="1"/>
</dbReference>
<evidence type="ECO:0000256" key="1">
    <source>
        <dbReference type="ARBA" id="ARBA00022679"/>
    </source>
</evidence>
<dbReference type="EMBL" id="LQMQ01000039">
    <property type="protein sequence ID" value="KUO40537.1"/>
    <property type="molecule type" value="Genomic_DNA"/>
</dbReference>
<comment type="caution">
    <text evidence="3">The sequence shown here is derived from an EMBL/GenBank/DDBJ whole genome shotgun (WGS) entry which is preliminary data.</text>
</comment>
<dbReference type="STRING" id="1776334.APZ16_04955"/>
<evidence type="ECO:0000256" key="2">
    <source>
        <dbReference type="ARBA" id="ARBA00022842"/>
    </source>
</evidence>
<dbReference type="GO" id="GO:0043743">
    <property type="term" value="F:LPPG:FO 2-phospho-L-lactate transferase activity"/>
    <property type="evidence" value="ECO:0007669"/>
    <property type="project" value="InterPro"/>
</dbReference>
<name>A0A147JVL0_HADYE</name>
<dbReference type="InterPro" id="IPR010115">
    <property type="entry name" value="FbiA/CofD"/>
</dbReference>
<dbReference type="NCBIfam" id="TIGR01819">
    <property type="entry name" value="F420_cofD"/>
    <property type="match status" value="1"/>
</dbReference>
<dbReference type="PANTHER" id="PTHR43007:SF1">
    <property type="entry name" value="2-PHOSPHO-L-LACTATE TRANSFERASE"/>
    <property type="match status" value="1"/>
</dbReference>
<dbReference type="Proteomes" id="UP000074294">
    <property type="component" value="Unassembled WGS sequence"/>
</dbReference>
<dbReference type="Gene3D" id="3.40.50.10680">
    <property type="entry name" value="CofD-like domains"/>
    <property type="match status" value="1"/>
</dbReference>
<evidence type="ECO:0000313" key="3">
    <source>
        <dbReference type="EMBL" id="KUO40537.1"/>
    </source>
</evidence>
<accession>A0A147JVL0</accession>
<evidence type="ECO:0000313" key="4">
    <source>
        <dbReference type="Proteomes" id="UP000074294"/>
    </source>
</evidence>
<reference evidence="3 4" key="1">
    <citation type="journal article" date="2016" name="Nat. Microbiol.">
        <title>Genomic inference of the metabolism of cosmopolitan subsurface Archaea, Hadesarchaea.</title>
        <authorList>
            <person name="Baker B.J."/>
            <person name="Saw J.H."/>
            <person name="Lind A.E."/>
            <person name="Lazar C.S."/>
            <person name="Hinrichs K.-U."/>
            <person name="Teske A.P."/>
            <person name="Ettema T.J."/>
        </authorList>
    </citation>
    <scope>NUCLEOTIDE SEQUENCE [LARGE SCALE GENOMIC DNA]</scope>
</reference>
<dbReference type="InterPro" id="IPR002882">
    <property type="entry name" value="CofD"/>
</dbReference>
<gene>
    <name evidence="3" type="ORF">APZ16_04955</name>
</gene>
<dbReference type="GO" id="GO:0000287">
    <property type="term" value="F:magnesium ion binding"/>
    <property type="evidence" value="ECO:0007669"/>
    <property type="project" value="InterPro"/>
</dbReference>
<evidence type="ECO:0008006" key="5">
    <source>
        <dbReference type="Google" id="ProtNLM"/>
    </source>
</evidence>
<dbReference type="Gene3D" id="1.10.8.240">
    <property type="entry name" value="CofD-like domain"/>
    <property type="match status" value="1"/>
</dbReference>
<proteinExistence type="inferred from homology"/>
<dbReference type="Pfam" id="PF01933">
    <property type="entry name" value="CofD"/>
    <property type="match status" value="1"/>
</dbReference>
<organism evidence="3 4">
    <name type="scientific">Hadarchaeum yellowstonense</name>
    <dbReference type="NCBI Taxonomy" id="1776334"/>
    <lineage>
        <taxon>Archaea</taxon>
        <taxon>Methanobacteriati</taxon>
        <taxon>Candidatus Hadarchaeota</taxon>
        <taxon>Candidatus Hadarchaeia</taxon>
        <taxon>Candidatus Hadarchaeales</taxon>
        <taxon>Candidatus Hadarchaeaceae</taxon>
        <taxon>Candidatus Hadarchaeum</taxon>
    </lineage>
</organism>
<keyword evidence="1" id="KW-0808">Transferase</keyword>
<protein>
    <recommendedName>
        <fullName evidence="5">2-phospho-L-lactate transferase</fullName>
    </recommendedName>
</protein>
<dbReference type="AlphaFoldDB" id="A0A147JVL0"/>
<dbReference type="SUPFAM" id="SSF142338">
    <property type="entry name" value="CofD-like"/>
    <property type="match status" value="1"/>
</dbReference>
<dbReference type="InterPro" id="IPR038136">
    <property type="entry name" value="CofD-like_dom_sf"/>
</dbReference>
<keyword evidence="2" id="KW-0460">Magnesium</keyword>